<evidence type="ECO:0000313" key="7">
    <source>
        <dbReference type="Proteomes" id="UP001564408"/>
    </source>
</evidence>
<dbReference type="Pfam" id="PF04172">
    <property type="entry name" value="LrgB"/>
    <property type="match status" value="1"/>
</dbReference>
<accession>A0ABV4BKB1</accession>
<evidence type="ECO:0000256" key="1">
    <source>
        <dbReference type="ARBA" id="ARBA00004141"/>
    </source>
</evidence>
<dbReference type="Proteomes" id="UP001564408">
    <property type="component" value="Unassembled WGS sequence"/>
</dbReference>
<feature type="transmembrane region" description="Helical" evidence="5">
    <location>
        <begin position="79"/>
        <end position="96"/>
    </location>
</feature>
<evidence type="ECO:0000256" key="3">
    <source>
        <dbReference type="ARBA" id="ARBA00022989"/>
    </source>
</evidence>
<protein>
    <submittedName>
        <fullName evidence="6">LrgB family protein</fullName>
    </submittedName>
</protein>
<feature type="transmembrane region" description="Helical" evidence="5">
    <location>
        <begin position="105"/>
        <end position="131"/>
    </location>
</feature>
<evidence type="ECO:0000256" key="5">
    <source>
        <dbReference type="SAM" id="Phobius"/>
    </source>
</evidence>
<feature type="transmembrane region" description="Helical" evidence="5">
    <location>
        <begin position="52"/>
        <end position="73"/>
    </location>
</feature>
<comment type="caution">
    <text evidence="6">The sequence shown here is derived from an EMBL/GenBank/DDBJ whole genome shotgun (WGS) entry which is preliminary data.</text>
</comment>
<feature type="transmembrane region" description="Helical" evidence="5">
    <location>
        <begin position="192"/>
        <end position="212"/>
    </location>
</feature>
<reference evidence="6 7" key="1">
    <citation type="submission" date="2024-05" db="EMBL/GenBank/DDBJ databases">
        <title>Genome Sequence and Characterization of the New Strain Purple Sulfur Bacterium of Genus Thioalkalicoccus.</title>
        <authorList>
            <person name="Bryantseva I.A."/>
            <person name="Kyndt J.A."/>
            <person name="Imhoff J.F."/>
        </authorList>
    </citation>
    <scope>NUCLEOTIDE SEQUENCE [LARGE SCALE GENOMIC DNA]</scope>
    <source>
        <strain evidence="6 7">Um2</strain>
    </source>
</reference>
<keyword evidence="3 5" id="KW-1133">Transmembrane helix</keyword>
<keyword evidence="4 5" id="KW-0472">Membrane</keyword>
<proteinExistence type="predicted"/>
<organism evidence="6 7">
    <name type="scientific">Thioalkalicoccus limnaeus</name>
    <dbReference type="NCBI Taxonomy" id="120681"/>
    <lineage>
        <taxon>Bacteria</taxon>
        <taxon>Pseudomonadati</taxon>
        <taxon>Pseudomonadota</taxon>
        <taxon>Gammaproteobacteria</taxon>
        <taxon>Chromatiales</taxon>
        <taxon>Chromatiaceae</taxon>
        <taxon>Thioalkalicoccus</taxon>
    </lineage>
</organism>
<dbReference type="EMBL" id="JBDKXB010000012">
    <property type="protein sequence ID" value="MEY6432865.1"/>
    <property type="molecule type" value="Genomic_DNA"/>
</dbReference>
<dbReference type="PANTHER" id="PTHR30249">
    <property type="entry name" value="PUTATIVE SEROTONIN TRANSPORTER"/>
    <property type="match status" value="1"/>
</dbReference>
<name>A0ABV4BKB1_9GAMM</name>
<evidence type="ECO:0000256" key="4">
    <source>
        <dbReference type="ARBA" id="ARBA00023136"/>
    </source>
</evidence>
<evidence type="ECO:0000256" key="2">
    <source>
        <dbReference type="ARBA" id="ARBA00022692"/>
    </source>
</evidence>
<feature type="transmembrane region" description="Helical" evidence="5">
    <location>
        <begin position="164"/>
        <end position="185"/>
    </location>
</feature>
<dbReference type="RefSeq" id="WP_369667251.1">
    <property type="nucleotide sequence ID" value="NZ_JBDKXB010000012.1"/>
</dbReference>
<sequence>MIDAASDGEQLDLLWVYLQQEPLFWLTATLAAYAIGHGLQRVSGGTPLVNSVVIAILLLVCLLTLTGTSYATYFDGAQFVHFLLGPATVLLAVPLYRNRHRIRRLLIPMAIALFAGSITAILSAVVVAQLLGASHETLLSLAPKSATTPIAMGIAEEIGGLPSLTATLVIATGIIGAIVVAPLLAWLKVTDWAAWGFAAGVASHGLGAARAFQVNQIAGAFAGIGMGLNALLTAVLVPLLATWV</sequence>
<evidence type="ECO:0000313" key="6">
    <source>
        <dbReference type="EMBL" id="MEY6432865.1"/>
    </source>
</evidence>
<feature type="transmembrane region" description="Helical" evidence="5">
    <location>
        <begin position="218"/>
        <end position="241"/>
    </location>
</feature>
<keyword evidence="2 5" id="KW-0812">Transmembrane</keyword>
<gene>
    <name evidence="6" type="ORF">ABC977_10640</name>
</gene>
<keyword evidence="7" id="KW-1185">Reference proteome</keyword>
<comment type="subcellular location">
    <subcellularLocation>
        <location evidence="1">Membrane</location>
        <topology evidence="1">Multi-pass membrane protein</topology>
    </subcellularLocation>
</comment>
<dbReference type="InterPro" id="IPR007300">
    <property type="entry name" value="CidB/LrgB"/>
</dbReference>
<dbReference type="PANTHER" id="PTHR30249:SF0">
    <property type="entry name" value="PLASTIDAL GLYCOLATE_GLYCERATE TRANSLOCATOR 1, CHLOROPLASTIC"/>
    <property type="match status" value="1"/>
</dbReference>
<feature type="transmembrane region" description="Helical" evidence="5">
    <location>
        <begin position="23"/>
        <end position="40"/>
    </location>
</feature>